<evidence type="ECO:0008006" key="5">
    <source>
        <dbReference type="Google" id="ProtNLM"/>
    </source>
</evidence>
<keyword evidence="2" id="KW-1133">Transmembrane helix</keyword>
<keyword evidence="2" id="KW-0472">Membrane</keyword>
<evidence type="ECO:0000313" key="3">
    <source>
        <dbReference type="EMBL" id="TYS64643.1"/>
    </source>
</evidence>
<feature type="compositionally biased region" description="Low complexity" evidence="1">
    <location>
        <begin position="230"/>
        <end position="240"/>
    </location>
</feature>
<sequence length="768" mass="86912">MSLMVRWLFCVYIPSLQCNFFTSPSSNRIKGGNYMKKKVIIFSSIIVSLAIIFAFIYQSREPFAVNGTGNPYSEKDTQTVLSDKKWLLTFTKEFKQESIKENESIYVTDKDGNKVEANLEVSKDFVTVSPPEGGYDPNKGPYELHISGEIESVDGKTLGKQKKIKFTAMKQLPTVASNKELNSLFTARLEQMKQEREESKQFFNFGRSGDESTSSSEDSDGAANADMATESESSSSGSPDGHSETNVQVQGVDEADIVKTDGDFIYQATDQKLKITEADPVEEMTVLTELRYKDFNPYQLFLEGNQLVVIGHYWDEKMMYGGYGEGKSSEGDMIMPMHEATKAIVYDITDRANPTVQKTVTLEGGYVSSRKIENHVYLITNKYADFWMLEEHPEADLRPRVSDTQGEEEGDLKGVPYEDIRYFPDSTEDNFMTIATIDLNQPQEDASITTYVGSGNQIYMSKENLYVAVPNYGYGPNWANNESTEVYKFAVDGMTVEFRANGAIPGHLLNQFSMDEYKGHFRVAATKGQAWDENSPSSNHLFILDGGMNVVSSVEDLAKGERIYSVRFMQDKAYVVTFKEVDPLFVFDLSNPAEPKVLGELKIPGFSNYLHPYDENHLIGFGYDTKLEKDQWGTRVLTNGVKISLFDVSDPTNPLEKHTEIIGGQSTHSPLNHDHKALLFNKDKDIFAFPITKYNENQKDGSYRLDFEGAMVYGIDPEKGFTLHTKITHQQENTLYEDWENMVQRILYIDDHLYTVTPKEIKATKITW</sequence>
<dbReference type="Pfam" id="PF09826">
    <property type="entry name" value="Beta_propel"/>
    <property type="match status" value="1"/>
</dbReference>
<evidence type="ECO:0000313" key="4">
    <source>
        <dbReference type="Proteomes" id="UP000324517"/>
    </source>
</evidence>
<feature type="region of interest" description="Disordered" evidence="1">
    <location>
        <begin position="196"/>
        <end position="253"/>
    </location>
</feature>
<protein>
    <recommendedName>
        <fullName evidence="5">SbsA Ig-like domain-containing protein</fullName>
    </recommendedName>
</protein>
<reference evidence="3 4" key="1">
    <citation type="submission" date="2019-08" db="EMBL/GenBank/DDBJ databases">
        <title>Bacillus genomes from the desert of Cuatro Cienegas, Coahuila.</title>
        <authorList>
            <person name="Olmedo-Alvarez G."/>
        </authorList>
    </citation>
    <scope>NUCLEOTIDE SEQUENCE [LARGE SCALE GENOMIC DNA]</scope>
    <source>
        <strain evidence="3 4">CH98b_3T</strain>
    </source>
</reference>
<feature type="transmembrane region" description="Helical" evidence="2">
    <location>
        <begin position="39"/>
        <end position="57"/>
    </location>
</feature>
<comment type="caution">
    <text evidence="3">The sequence shown here is derived from an EMBL/GenBank/DDBJ whole genome shotgun (WGS) entry which is preliminary data.</text>
</comment>
<organism evidence="3 4">
    <name type="scientific">Sutcliffiella horikoshii</name>
    <dbReference type="NCBI Taxonomy" id="79883"/>
    <lineage>
        <taxon>Bacteria</taxon>
        <taxon>Bacillati</taxon>
        <taxon>Bacillota</taxon>
        <taxon>Bacilli</taxon>
        <taxon>Bacillales</taxon>
        <taxon>Bacillaceae</taxon>
        <taxon>Sutcliffiella</taxon>
    </lineage>
</organism>
<name>A0A5D4SMY8_9BACI</name>
<dbReference type="OrthoDB" id="9778998at2"/>
<dbReference type="EMBL" id="VTET01000017">
    <property type="protein sequence ID" value="TYS64643.1"/>
    <property type="molecule type" value="Genomic_DNA"/>
</dbReference>
<dbReference type="InterPro" id="IPR019198">
    <property type="entry name" value="Beta_propeller_containing"/>
</dbReference>
<accession>A0A5D4SMY8</accession>
<keyword evidence="2" id="KW-0812">Transmembrane</keyword>
<dbReference type="Proteomes" id="UP000324517">
    <property type="component" value="Unassembled WGS sequence"/>
</dbReference>
<dbReference type="AlphaFoldDB" id="A0A5D4SMY8"/>
<gene>
    <name evidence="3" type="ORF">FZC75_20815</name>
</gene>
<proteinExistence type="predicted"/>
<evidence type="ECO:0000256" key="1">
    <source>
        <dbReference type="SAM" id="MobiDB-lite"/>
    </source>
</evidence>
<evidence type="ECO:0000256" key="2">
    <source>
        <dbReference type="SAM" id="Phobius"/>
    </source>
</evidence>